<dbReference type="RefSeq" id="WP_036529729.1">
    <property type="nucleotide sequence ID" value="NZ_JFYZ01000048.1"/>
</dbReference>
<dbReference type="InterPro" id="IPR017508">
    <property type="entry name" value="HipA_N1"/>
</dbReference>
<evidence type="ECO:0000259" key="5">
    <source>
        <dbReference type="Pfam" id="PF13657"/>
    </source>
</evidence>
<dbReference type="Pfam" id="PF07804">
    <property type="entry name" value="HipA_C"/>
    <property type="match status" value="1"/>
</dbReference>
<dbReference type="InterPro" id="IPR052028">
    <property type="entry name" value="HipA_Ser/Thr_kinase"/>
</dbReference>
<feature type="domain" description="HipA-like C-terminal" evidence="4">
    <location>
        <begin position="172"/>
        <end position="388"/>
    </location>
</feature>
<feature type="domain" description="HipA N-terminal subdomain 1" evidence="5">
    <location>
        <begin position="18"/>
        <end position="119"/>
    </location>
</feature>
<dbReference type="Pfam" id="PF13657">
    <property type="entry name" value="Couple_hipA"/>
    <property type="match status" value="1"/>
</dbReference>
<protein>
    <submittedName>
        <fullName evidence="6">HipA domain-containing protein</fullName>
    </submittedName>
</protein>
<organism evidence="6 7">
    <name type="scientific">Novosphingobium resinovorum</name>
    <dbReference type="NCBI Taxonomy" id="158500"/>
    <lineage>
        <taxon>Bacteria</taxon>
        <taxon>Pseudomonadati</taxon>
        <taxon>Pseudomonadota</taxon>
        <taxon>Alphaproteobacteria</taxon>
        <taxon>Sphingomonadales</taxon>
        <taxon>Sphingomonadaceae</taxon>
        <taxon>Novosphingobium</taxon>
    </lineage>
</organism>
<evidence type="ECO:0000313" key="7">
    <source>
        <dbReference type="Proteomes" id="UP000024329"/>
    </source>
</evidence>
<dbReference type="eggNOG" id="COG3550">
    <property type="taxonomic scope" value="Bacteria"/>
</dbReference>
<evidence type="ECO:0000256" key="2">
    <source>
        <dbReference type="ARBA" id="ARBA00022679"/>
    </source>
</evidence>
<accession>A0A031JIM0</accession>
<dbReference type="AlphaFoldDB" id="A0A031JIM0"/>
<dbReference type="PATRIC" id="fig|158500.4.peg.5050"/>
<dbReference type="Gene3D" id="1.10.1070.20">
    <property type="match status" value="1"/>
</dbReference>
<evidence type="ECO:0000256" key="1">
    <source>
        <dbReference type="ARBA" id="ARBA00010164"/>
    </source>
</evidence>
<gene>
    <name evidence="6" type="ORF">BV97_04973</name>
</gene>
<proteinExistence type="inferred from homology"/>
<evidence type="ECO:0000313" key="6">
    <source>
        <dbReference type="EMBL" id="EZP73092.1"/>
    </source>
</evidence>
<evidence type="ECO:0000256" key="3">
    <source>
        <dbReference type="ARBA" id="ARBA00022777"/>
    </source>
</evidence>
<keyword evidence="3" id="KW-0418">Kinase</keyword>
<evidence type="ECO:0000259" key="4">
    <source>
        <dbReference type="Pfam" id="PF07804"/>
    </source>
</evidence>
<dbReference type="GO" id="GO:0005829">
    <property type="term" value="C:cytosol"/>
    <property type="evidence" value="ECO:0007669"/>
    <property type="project" value="TreeGrafter"/>
</dbReference>
<keyword evidence="2" id="KW-0808">Transferase</keyword>
<dbReference type="PANTHER" id="PTHR37419">
    <property type="entry name" value="SERINE/THREONINE-PROTEIN KINASE TOXIN HIPA"/>
    <property type="match status" value="1"/>
</dbReference>
<reference evidence="6 7" key="1">
    <citation type="submission" date="2014-03" db="EMBL/GenBank/DDBJ databases">
        <title>Whole genome sequence of Novosphingobium resinovorum KF1.</title>
        <authorList>
            <person name="Gan H.M."/>
            <person name="Gan H.Y."/>
            <person name="Chew T.H."/>
            <person name="Savka M.A."/>
        </authorList>
    </citation>
    <scope>NUCLEOTIDE SEQUENCE [LARGE SCALE GENOMIC DNA]</scope>
    <source>
        <strain evidence="6 7">KF1</strain>
    </source>
</reference>
<sequence>MADIETFVFVYLDGVAVPAGLLRLHSEPRASYATFAYGNRYLERPDRVAIDPVTLPLPPAGTRQEFRTEEGFAVFNGIRDAAPDGWGQYLMYKAMGERTPSEADLLLASGDHRVGALAFGPTLEAPRRLAPWGEADAPGEQFTLAELAAAAEEAQEVDQLSENLRPLLTAGSSLGGARPKAATTIEGQSWIAKFPARNDTFPECRVELATMRLAAECGLDVPSLRFEQLLGRDIYLIERFDRRLDGNRMLRASFASGLTMLGAHESEVSRYAYADLGATLRQHGTAVRRDLEELFRRMVFNILVTNDDDHLRNHGFLWDGKGWRLSPLYDVVPKPQVGLDRRLVLGVGAEGRKASLANALSQVAQFDLGEEDARAIVIAMADRVHARWRACFEEAGVNVADQGRFATCFRLADPEHRAIA</sequence>
<dbReference type="InterPro" id="IPR012893">
    <property type="entry name" value="HipA-like_C"/>
</dbReference>
<dbReference type="EMBL" id="JFYZ01000048">
    <property type="protein sequence ID" value="EZP73092.1"/>
    <property type="molecule type" value="Genomic_DNA"/>
</dbReference>
<comment type="caution">
    <text evidence="6">The sequence shown here is derived from an EMBL/GenBank/DDBJ whole genome shotgun (WGS) entry which is preliminary data.</text>
</comment>
<dbReference type="PANTHER" id="PTHR37419:SF8">
    <property type="entry name" value="TOXIN YJJJ"/>
    <property type="match status" value="1"/>
</dbReference>
<dbReference type="GO" id="GO:0004674">
    <property type="term" value="F:protein serine/threonine kinase activity"/>
    <property type="evidence" value="ECO:0007669"/>
    <property type="project" value="TreeGrafter"/>
</dbReference>
<name>A0A031JIM0_9SPHN</name>
<comment type="similarity">
    <text evidence="1">Belongs to the HipA Ser/Thr kinase family.</text>
</comment>
<dbReference type="Proteomes" id="UP000024329">
    <property type="component" value="Unassembled WGS sequence"/>
</dbReference>